<reference evidence="17" key="1">
    <citation type="submission" date="2017-05" db="EMBL/GenBank/DDBJ databases">
        <authorList>
            <person name="Sharma S."/>
            <person name="Sidhu C."/>
            <person name="Pinnaka A.K."/>
        </authorList>
    </citation>
    <scope>NUCLEOTIDE SEQUENCE [LARGE SCALE GENOMIC DNA]</scope>
    <source>
        <strain evidence="17">AK93</strain>
    </source>
</reference>
<comment type="subcellular location">
    <subcellularLocation>
        <location evidence="1 12">Cell outer membrane</location>
        <topology evidence="1 12">Multi-pass membrane protein</topology>
    </subcellularLocation>
</comment>
<keyword evidence="11 12" id="KW-0998">Cell outer membrane</keyword>
<keyword evidence="5 12" id="KW-0812">Transmembrane</keyword>
<evidence type="ECO:0000256" key="10">
    <source>
        <dbReference type="ARBA" id="ARBA00023136"/>
    </source>
</evidence>
<comment type="caution">
    <text evidence="16">The sequence shown here is derived from an EMBL/GenBank/DDBJ whole genome shotgun (WGS) entry which is preliminary data.</text>
</comment>
<evidence type="ECO:0000259" key="15">
    <source>
        <dbReference type="Pfam" id="PF07715"/>
    </source>
</evidence>
<dbReference type="SUPFAM" id="SSF56935">
    <property type="entry name" value="Porins"/>
    <property type="match status" value="1"/>
</dbReference>
<dbReference type="Proteomes" id="UP000256763">
    <property type="component" value="Unassembled WGS sequence"/>
</dbReference>
<evidence type="ECO:0000256" key="8">
    <source>
        <dbReference type="ARBA" id="ARBA00023065"/>
    </source>
</evidence>
<organism evidence="16 17">
    <name type="scientific">Alkalilimnicola ehrlichii</name>
    <dbReference type="NCBI Taxonomy" id="351052"/>
    <lineage>
        <taxon>Bacteria</taxon>
        <taxon>Pseudomonadati</taxon>
        <taxon>Pseudomonadota</taxon>
        <taxon>Gammaproteobacteria</taxon>
        <taxon>Chromatiales</taxon>
        <taxon>Ectothiorhodospiraceae</taxon>
        <taxon>Alkalilimnicola</taxon>
    </lineage>
</organism>
<sequence>MVLFRSLPRLIKPTAFTVVASLPMGLAAEEFRTELDPLMVTPPRLDIDPMDSPFAVDVLDMPLIQRGAQDLDLSEALDRVPGLFTQNRYNQAQGLRMSIRGFGARAAFGVRGVRVMLDGIPLTLPDGQTQLDGLDMTLLDRMEVIRGPFSAAYGNASGGVVHMVTQDAPEEPFVTVRGQTGAYGLRELALRGGVTPGDWNLFGGVRGVQRDGYRDHSESESYSLYGKARYNFNDTASLTTIVNASRREADDPGGLTRAEWREDRRQAAGGNETFNAGEKVDQQRLAWIFRDDMHNGDSLVARAFVGRRDFENRLPFPGGGQVAFDRLFSGVGLQYTFDRQWWGRSSRLVLGIDAEHQRDDRQRYDNNNGVRGAQTLDQEETVANIGVYLENELAVTDRFTLTLGGRYDQVRLEVEDAFADDPADDASGTRTLDELSWMIGGSFALTAQHRLYGNVATVFETPTTNELANPAGRGFNPDLESQTAVNYELGLKGELGGRLDYDLAVFTIRLRDELVPFELAGEDGRTYYRNAGRSRRDGFEASVNWWFWEPLRLSAAYAYSDFYFRDFEEEVDDALLDHSDRYIPGIPQDQLFVELAYDGTRRFAAIGAQYVGRMYADNANQERVGGYALVNARVGQQLSLGGAGDWQWFAGVNNIFDRDYATNVRINANRQAYYERAGAVLVCGCRGDVLMKRLLNFFQRSAS</sequence>
<dbReference type="InterPro" id="IPR039426">
    <property type="entry name" value="TonB-dep_rcpt-like"/>
</dbReference>
<dbReference type="InterPro" id="IPR037066">
    <property type="entry name" value="Plug_dom_sf"/>
</dbReference>
<dbReference type="EMBL" id="NFZW01000030">
    <property type="protein sequence ID" value="RFA32361.1"/>
    <property type="molecule type" value="Genomic_DNA"/>
</dbReference>
<dbReference type="Pfam" id="PF00593">
    <property type="entry name" value="TonB_dep_Rec_b-barrel"/>
    <property type="match status" value="1"/>
</dbReference>
<evidence type="ECO:0000256" key="5">
    <source>
        <dbReference type="ARBA" id="ARBA00022692"/>
    </source>
</evidence>
<gene>
    <name evidence="16" type="ORF">CAL65_19965</name>
</gene>
<dbReference type="InterPro" id="IPR000531">
    <property type="entry name" value="Beta-barrel_TonB"/>
</dbReference>
<name>A0A3E0WJP3_9GAMM</name>
<dbReference type="Pfam" id="PF07715">
    <property type="entry name" value="Plug"/>
    <property type="match status" value="1"/>
</dbReference>
<protein>
    <recommendedName>
        <fullName evidence="18">TonB-dependent receptor</fullName>
    </recommendedName>
</protein>
<evidence type="ECO:0000256" key="7">
    <source>
        <dbReference type="ARBA" id="ARBA00023004"/>
    </source>
</evidence>
<evidence type="ECO:0000256" key="9">
    <source>
        <dbReference type="ARBA" id="ARBA00023077"/>
    </source>
</evidence>
<keyword evidence="9 13" id="KW-0798">TonB box</keyword>
<dbReference type="Gene3D" id="2.170.130.10">
    <property type="entry name" value="TonB-dependent receptor, plug domain"/>
    <property type="match status" value="1"/>
</dbReference>
<dbReference type="AlphaFoldDB" id="A0A3E0WJP3"/>
<keyword evidence="10 12" id="KW-0472">Membrane</keyword>
<keyword evidence="7" id="KW-0408">Iron</keyword>
<evidence type="ECO:0000256" key="1">
    <source>
        <dbReference type="ARBA" id="ARBA00004571"/>
    </source>
</evidence>
<dbReference type="PANTHER" id="PTHR32552:SF68">
    <property type="entry name" value="FERRICHROME OUTER MEMBRANE TRANSPORTER_PHAGE RECEPTOR"/>
    <property type="match status" value="1"/>
</dbReference>
<evidence type="ECO:0000256" key="2">
    <source>
        <dbReference type="ARBA" id="ARBA00022448"/>
    </source>
</evidence>
<comment type="similarity">
    <text evidence="12 13">Belongs to the TonB-dependent receptor family.</text>
</comment>
<proteinExistence type="inferred from homology"/>
<evidence type="ECO:0000256" key="4">
    <source>
        <dbReference type="ARBA" id="ARBA00022496"/>
    </source>
</evidence>
<evidence type="ECO:0008006" key="18">
    <source>
        <dbReference type="Google" id="ProtNLM"/>
    </source>
</evidence>
<dbReference type="InterPro" id="IPR012910">
    <property type="entry name" value="Plug_dom"/>
</dbReference>
<keyword evidence="8" id="KW-0406">Ion transport</keyword>
<evidence type="ECO:0000313" key="17">
    <source>
        <dbReference type="Proteomes" id="UP000256763"/>
    </source>
</evidence>
<keyword evidence="2 12" id="KW-0813">Transport</keyword>
<accession>A0A3E0WJP3</accession>
<keyword evidence="4" id="KW-0410">Iron transport</keyword>
<keyword evidence="6" id="KW-0732">Signal</keyword>
<evidence type="ECO:0000256" key="11">
    <source>
        <dbReference type="ARBA" id="ARBA00023237"/>
    </source>
</evidence>
<dbReference type="Gene3D" id="2.40.170.20">
    <property type="entry name" value="TonB-dependent receptor, beta-barrel domain"/>
    <property type="match status" value="1"/>
</dbReference>
<evidence type="ECO:0000256" key="6">
    <source>
        <dbReference type="ARBA" id="ARBA00022729"/>
    </source>
</evidence>
<evidence type="ECO:0000313" key="16">
    <source>
        <dbReference type="EMBL" id="RFA32361.1"/>
    </source>
</evidence>
<feature type="domain" description="TonB-dependent receptor plug" evidence="15">
    <location>
        <begin position="49"/>
        <end position="160"/>
    </location>
</feature>
<dbReference type="PROSITE" id="PS52016">
    <property type="entry name" value="TONB_DEPENDENT_REC_3"/>
    <property type="match status" value="1"/>
</dbReference>
<dbReference type="CDD" id="cd01347">
    <property type="entry name" value="ligand_gated_channel"/>
    <property type="match status" value="1"/>
</dbReference>
<evidence type="ECO:0000256" key="12">
    <source>
        <dbReference type="PROSITE-ProRule" id="PRU01360"/>
    </source>
</evidence>
<dbReference type="GO" id="GO:0015344">
    <property type="term" value="F:siderophore uptake transmembrane transporter activity"/>
    <property type="evidence" value="ECO:0007669"/>
    <property type="project" value="TreeGrafter"/>
</dbReference>
<dbReference type="InterPro" id="IPR036942">
    <property type="entry name" value="Beta-barrel_TonB_sf"/>
</dbReference>
<evidence type="ECO:0000256" key="3">
    <source>
        <dbReference type="ARBA" id="ARBA00022452"/>
    </source>
</evidence>
<dbReference type="GO" id="GO:0009279">
    <property type="term" value="C:cell outer membrane"/>
    <property type="evidence" value="ECO:0007669"/>
    <property type="project" value="UniProtKB-SubCell"/>
</dbReference>
<evidence type="ECO:0000259" key="14">
    <source>
        <dbReference type="Pfam" id="PF00593"/>
    </source>
</evidence>
<evidence type="ECO:0000256" key="13">
    <source>
        <dbReference type="RuleBase" id="RU003357"/>
    </source>
</evidence>
<dbReference type="RefSeq" id="WP_116348466.1">
    <property type="nucleotide sequence ID" value="NZ_NFZW01000030.1"/>
</dbReference>
<feature type="domain" description="TonB-dependent receptor-like beta-barrel" evidence="14">
    <location>
        <begin position="254"/>
        <end position="655"/>
    </location>
</feature>
<dbReference type="PANTHER" id="PTHR32552">
    <property type="entry name" value="FERRICHROME IRON RECEPTOR-RELATED"/>
    <property type="match status" value="1"/>
</dbReference>
<keyword evidence="3 12" id="KW-1134">Transmembrane beta strand</keyword>
<keyword evidence="17" id="KW-1185">Reference proteome</keyword>